<feature type="transmembrane region" description="Helical" evidence="11">
    <location>
        <begin position="145"/>
        <end position="163"/>
    </location>
</feature>
<evidence type="ECO:0000256" key="11">
    <source>
        <dbReference type="SAM" id="Phobius"/>
    </source>
</evidence>
<reference evidence="12 13" key="1">
    <citation type="submission" date="2020-07" db="EMBL/GenBank/DDBJ databases">
        <title>Genomic Encyclopedia of Type Strains, Phase IV (KMG-IV): sequencing the most valuable type-strain genomes for metagenomic binning, comparative biology and taxonomic classification.</title>
        <authorList>
            <person name="Goeker M."/>
        </authorList>
    </citation>
    <scope>NUCLEOTIDE SEQUENCE [LARGE SCALE GENOMIC DNA]</scope>
    <source>
        <strain evidence="12 13">DSM 25220</strain>
    </source>
</reference>
<keyword evidence="3 10" id="KW-0813">Transport</keyword>
<dbReference type="PANTHER" id="PTHR30477:SF3">
    <property type="entry name" value="METAL TRANSPORT SYSTEM MEMBRANE PROTEIN CT_069-RELATED"/>
    <property type="match status" value="1"/>
</dbReference>
<keyword evidence="5 10" id="KW-0812">Transmembrane</keyword>
<dbReference type="Gene3D" id="1.10.10.10">
    <property type="entry name" value="Winged helix-like DNA-binding domain superfamily/Winged helix DNA-binding domain"/>
    <property type="match status" value="1"/>
</dbReference>
<proteinExistence type="inferred from homology"/>
<comment type="caution">
    <text evidence="12">The sequence shown here is derived from an EMBL/GenBank/DDBJ whole genome shotgun (WGS) entry which is preliminary data.</text>
</comment>
<feature type="transmembrane region" description="Helical" evidence="11">
    <location>
        <begin position="16"/>
        <end position="37"/>
    </location>
</feature>
<dbReference type="GO" id="GO:0010043">
    <property type="term" value="P:response to zinc ion"/>
    <property type="evidence" value="ECO:0007669"/>
    <property type="project" value="TreeGrafter"/>
</dbReference>
<evidence type="ECO:0000256" key="8">
    <source>
        <dbReference type="ARBA" id="ARBA00057828"/>
    </source>
</evidence>
<dbReference type="InterPro" id="IPR037294">
    <property type="entry name" value="ABC_BtuC-like"/>
</dbReference>
<evidence type="ECO:0000313" key="12">
    <source>
        <dbReference type="EMBL" id="MBA2870302.1"/>
    </source>
</evidence>
<keyword evidence="6 11" id="KW-1133">Transmembrane helix</keyword>
<evidence type="ECO:0000256" key="4">
    <source>
        <dbReference type="ARBA" id="ARBA00022475"/>
    </source>
</evidence>
<evidence type="ECO:0000256" key="10">
    <source>
        <dbReference type="RuleBase" id="RU003943"/>
    </source>
</evidence>
<comment type="function">
    <text evidence="8">This protein is probably a component of a manganese permease, a binding protein-dependent, ATP-driven transport system.</text>
</comment>
<evidence type="ECO:0000256" key="2">
    <source>
        <dbReference type="ARBA" id="ARBA00008034"/>
    </source>
</evidence>
<evidence type="ECO:0000256" key="6">
    <source>
        <dbReference type="ARBA" id="ARBA00022989"/>
    </source>
</evidence>
<dbReference type="Pfam" id="PF00950">
    <property type="entry name" value="ABC-3"/>
    <property type="match status" value="1"/>
</dbReference>
<dbReference type="Gene3D" id="1.10.3470.10">
    <property type="entry name" value="ABC transporter involved in vitamin B12 uptake, BtuC"/>
    <property type="match status" value="1"/>
</dbReference>
<feature type="transmembrane region" description="Helical" evidence="11">
    <location>
        <begin position="98"/>
        <end position="118"/>
    </location>
</feature>
<sequence length="447" mass="49530">MSETLVSIWTDANTQWVLIGTLLLGLASGLIGSFALLKKQSLIGDAMAHAALPGICIAFLIHGAKSMSWFIIGAALSGLLATFFIEKIIKLSRIKEDTSIGLVLSVFFGFGIVLLTYINHQNNGNQSGIDDFIFGQAASLVGTDVKLISAVAVLLIIITVILFKELKLLTFDPQFAQGIGLPTSFLNGLLMTLIVGVVVIGLQAVGVILMSAMLITPAIAARYWTERLDHMVIIAGAIGAFSGVFGTLLSTTTKGMPTGPLIIVAATIIFLISMVFAPKRGLLLKAIRQSRLRKQVAREQVLQTLYDFTEQEYKQYKARNGFHEQQMIKKRPISNHMLQKILHSLEKEELVRRTGDALWCLTEKGLIEAYHITLRNRLMEVYLMNEMNYAHFNIRQDQSMDLLQLPEKVLTELQQLLKQYGREPLVLPENINSGKRSYHRYASLGGK</sequence>
<feature type="transmembrane region" description="Helical" evidence="11">
    <location>
        <begin position="67"/>
        <end position="86"/>
    </location>
</feature>
<dbReference type="GO" id="GO:0071281">
    <property type="term" value="P:cellular response to iron ion"/>
    <property type="evidence" value="ECO:0007669"/>
    <property type="project" value="UniProtKB-ARBA"/>
</dbReference>
<feature type="transmembrane region" description="Helical" evidence="11">
    <location>
        <begin position="42"/>
        <end position="61"/>
    </location>
</feature>
<comment type="subcellular location">
    <subcellularLocation>
        <location evidence="1 10">Cell membrane</location>
        <topology evidence="1 10">Multi-pass membrane protein</topology>
    </subcellularLocation>
</comment>
<dbReference type="RefSeq" id="WP_181535966.1">
    <property type="nucleotide sequence ID" value="NZ_JACDUU010000001.1"/>
</dbReference>
<evidence type="ECO:0000313" key="13">
    <source>
        <dbReference type="Proteomes" id="UP000580891"/>
    </source>
</evidence>
<dbReference type="FunFam" id="1.10.3470.10:FF:000003">
    <property type="entry name" value="Iron ABC transporter permease SitD"/>
    <property type="match status" value="1"/>
</dbReference>
<dbReference type="Proteomes" id="UP000580891">
    <property type="component" value="Unassembled WGS sequence"/>
</dbReference>
<evidence type="ECO:0000256" key="9">
    <source>
        <dbReference type="ARBA" id="ARBA00073179"/>
    </source>
</evidence>
<evidence type="ECO:0000256" key="3">
    <source>
        <dbReference type="ARBA" id="ARBA00022448"/>
    </source>
</evidence>
<dbReference type="SUPFAM" id="SSF81345">
    <property type="entry name" value="ABC transporter involved in vitamin B12 uptake, BtuC"/>
    <property type="match status" value="1"/>
</dbReference>
<evidence type="ECO:0000256" key="5">
    <source>
        <dbReference type="ARBA" id="ARBA00022692"/>
    </source>
</evidence>
<dbReference type="CDD" id="cd06550">
    <property type="entry name" value="TM_ABC_iron-siderophores_like"/>
    <property type="match status" value="1"/>
</dbReference>
<keyword evidence="4" id="KW-1003">Cell membrane</keyword>
<dbReference type="AlphaFoldDB" id="A0A7V9YXK8"/>
<dbReference type="PANTHER" id="PTHR30477">
    <property type="entry name" value="ABC-TRANSPORTER METAL-BINDING PROTEIN"/>
    <property type="match status" value="1"/>
</dbReference>
<dbReference type="InterPro" id="IPR036390">
    <property type="entry name" value="WH_DNA-bd_sf"/>
</dbReference>
<feature type="transmembrane region" description="Helical" evidence="11">
    <location>
        <begin position="231"/>
        <end position="249"/>
    </location>
</feature>
<name>A0A7V9YXK8_9BACL</name>
<dbReference type="InterPro" id="IPR036388">
    <property type="entry name" value="WH-like_DNA-bd_sf"/>
</dbReference>
<comment type="similarity">
    <text evidence="2 10">Belongs to the ABC-3 integral membrane protein family.</text>
</comment>
<gene>
    <name evidence="12" type="ORF">HNQ85_000560</name>
</gene>
<dbReference type="GO" id="GO:0055085">
    <property type="term" value="P:transmembrane transport"/>
    <property type="evidence" value="ECO:0007669"/>
    <property type="project" value="InterPro"/>
</dbReference>
<dbReference type="EMBL" id="JACDUU010000001">
    <property type="protein sequence ID" value="MBA2870302.1"/>
    <property type="molecule type" value="Genomic_DNA"/>
</dbReference>
<feature type="transmembrane region" description="Helical" evidence="11">
    <location>
        <begin position="261"/>
        <end position="278"/>
    </location>
</feature>
<dbReference type="GO" id="GO:0043190">
    <property type="term" value="C:ATP-binding cassette (ABC) transporter complex"/>
    <property type="evidence" value="ECO:0007669"/>
    <property type="project" value="InterPro"/>
</dbReference>
<dbReference type="SUPFAM" id="SSF46785">
    <property type="entry name" value="Winged helix' DNA-binding domain"/>
    <property type="match status" value="1"/>
</dbReference>
<feature type="transmembrane region" description="Helical" evidence="11">
    <location>
        <begin position="204"/>
        <end position="224"/>
    </location>
</feature>
<evidence type="ECO:0000256" key="1">
    <source>
        <dbReference type="ARBA" id="ARBA00004651"/>
    </source>
</evidence>
<protein>
    <recommendedName>
        <fullName evidence="9">Manganese transport system membrane protein MntC</fullName>
    </recommendedName>
</protein>
<keyword evidence="13" id="KW-1185">Reference proteome</keyword>
<keyword evidence="7 11" id="KW-0472">Membrane</keyword>
<accession>A0A7V9YXK8</accession>
<evidence type="ECO:0000256" key="7">
    <source>
        <dbReference type="ARBA" id="ARBA00023136"/>
    </source>
</evidence>
<organism evidence="12 13">
    <name type="scientific">[Anoxybacillus] calidus</name>
    <dbReference type="NCBI Taxonomy" id="575178"/>
    <lineage>
        <taxon>Bacteria</taxon>
        <taxon>Bacillati</taxon>
        <taxon>Bacillota</taxon>
        <taxon>Bacilli</taxon>
        <taxon>Bacillales</taxon>
        <taxon>Anoxybacillaceae</taxon>
        <taxon>Paranoxybacillus</taxon>
    </lineage>
</organism>
<dbReference type="InterPro" id="IPR001626">
    <property type="entry name" value="ABC_TroCD"/>
</dbReference>